<dbReference type="CDD" id="cd01948">
    <property type="entry name" value="EAL"/>
    <property type="match status" value="1"/>
</dbReference>
<comment type="caution">
    <text evidence="4">The sequence shown here is derived from an EMBL/GenBank/DDBJ whole genome shotgun (WGS) entry which is preliminary data.</text>
</comment>
<dbReference type="NCBIfam" id="TIGR00229">
    <property type="entry name" value="sensory_box"/>
    <property type="match status" value="1"/>
</dbReference>
<dbReference type="SUPFAM" id="SSF141868">
    <property type="entry name" value="EAL domain-like"/>
    <property type="match status" value="1"/>
</dbReference>
<dbReference type="CDD" id="cd00130">
    <property type="entry name" value="PAS"/>
    <property type="match status" value="1"/>
</dbReference>
<evidence type="ECO:0000259" key="3">
    <source>
        <dbReference type="PROSITE" id="PS50887"/>
    </source>
</evidence>
<evidence type="ECO:0000313" key="5">
    <source>
        <dbReference type="Proteomes" id="UP001057291"/>
    </source>
</evidence>
<dbReference type="GO" id="GO:0006355">
    <property type="term" value="P:regulation of DNA-templated transcription"/>
    <property type="evidence" value="ECO:0007669"/>
    <property type="project" value="InterPro"/>
</dbReference>
<evidence type="ECO:0000313" key="4">
    <source>
        <dbReference type="EMBL" id="GIM46764.1"/>
    </source>
</evidence>
<dbReference type="SMART" id="SM00052">
    <property type="entry name" value="EAL"/>
    <property type="match status" value="1"/>
</dbReference>
<dbReference type="InterPro" id="IPR001633">
    <property type="entry name" value="EAL_dom"/>
</dbReference>
<keyword evidence="5" id="KW-1185">Reference proteome</keyword>
<dbReference type="EMBL" id="BOQE01000001">
    <property type="protein sequence ID" value="GIM46764.1"/>
    <property type="molecule type" value="Genomic_DNA"/>
</dbReference>
<dbReference type="AlphaFoldDB" id="A0AAV4LGX1"/>
<reference evidence="4" key="1">
    <citation type="journal article" date="2023" name="Int. J. Syst. Evol. Microbiol.">
        <title>Collibacillus ludicampi gen. nov., sp. nov., a new soil bacterium of the family Alicyclobacillaceae.</title>
        <authorList>
            <person name="Jojima T."/>
            <person name="Ioku Y."/>
            <person name="Fukuta Y."/>
            <person name="Shirasaka N."/>
            <person name="Matsumura Y."/>
            <person name="Mori M."/>
        </authorList>
    </citation>
    <scope>NUCLEOTIDE SEQUENCE</scope>
    <source>
        <strain evidence="4">TP075</strain>
    </source>
</reference>
<dbReference type="InterPro" id="IPR000160">
    <property type="entry name" value="GGDEF_dom"/>
</dbReference>
<dbReference type="NCBIfam" id="TIGR00254">
    <property type="entry name" value="GGDEF"/>
    <property type="match status" value="1"/>
</dbReference>
<name>A0AAV4LGX1_9BACL</name>
<dbReference type="PROSITE" id="PS50887">
    <property type="entry name" value="GGDEF"/>
    <property type="match status" value="1"/>
</dbReference>
<evidence type="ECO:0000259" key="2">
    <source>
        <dbReference type="PROSITE" id="PS50883"/>
    </source>
</evidence>
<dbReference type="SUPFAM" id="SSF55073">
    <property type="entry name" value="Nucleotide cyclase"/>
    <property type="match status" value="1"/>
</dbReference>
<dbReference type="PROSITE" id="PS50883">
    <property type="entry name" value="EAL"/>
    <property type="match status" value="1"/>
</dbReference>
<gene>
    <name evidence="4" type="ORF">DNHGIG_23130</name>
</gene>
<feature type="domain" description="PAS" evidence="1">
    <location>
        <begin position="264"/>
        <end position="294"/>
    </location>
</feature>
<dbReference type="InterPro" id="IPR050706">
    <property type="entry name" value="Cyclic-di-GMP_PDE-like"/>
</dbReference>
<dbReference type="GO" id="GO:0071111">
    <property type="term" value="F:cyclic-guanylate-specific phosphodiesterase activity"/>
    <property type="evidence" value="ECO:0007669"/>
    <property type="project" value="InterPro"/>
</dbReference>
<dbReference type="Pfam" id="PF00990">
    <property type="entry name" value="GGDEF"/>
    <property type="match status" value="1"/>
</dbReference>
<dbReference type="Pfam" id="PF00563">
    <property type="entry name" value="EAL"/>
    <property type="match status" value="1"/>
</dbReference>
<accession>A0AAV4LGX1</accession>
<dbReference type="Gene3D" id="3.30.70.270">
    <property type="match status" value="1"/>
</dbReference>
<dbReference type="CDD" id="cd01949">
    <property type="entry name" value="GGDEF"/>
    <property type="match status" value="1"/>
</dbReference>
<dbReference type="InterPro" id="IPR013767">
    <property type="entry name" value="PAS_fold"/>
</dbReference>
<dbReference type="InterPro" id="IPR035965">
    <property type="entry name" value="PAS-like_dom_sf"/>
</dbReference>
<dbReference type="PANTHER" id="PTHR33121:SF76">
    <property type="entry name" value="SIGNALING PROTEIN"/>
    <property type="match status" value="1"/>
</dbReference>
<dbReference type="InterPro" id="IPR035919">
    <property type="entry name" value="EAL_sf"/>
</dbReference>
<dbReference type="PROSITE" id="PS50112">
    <property type="entry name" value="PAS"/>
    <property type="match status" value="1"/>
</dbReference>
<dbReference type="Gene3D" id="3.20.20.450">
    <property type="entry name" value="EAL domain"/>
    <property type="match status" value="1"/>
</dbReference>
<evidence type="ECO:0008006" key="6">
    <source>
        <dbReference type="Google" id="ProtNLM"/>
    </source>
</evidence>
<organism evidence="4 5">
    <name type="scientific">Collibacillus ludicampi</name>
    <dbReference type="NCBI Taxonomy" id="2771369"/>
    <lineage>
        <taxon>Bacteria</taxon>
        <taxon>Bacillati</taxon>
        <taxon>Bacillota</taxon>
        <taxon>Bacilli</taxon>
        <taxon>Bacillales</taxon>
        <taxon>Alicyclobacillaceae</taxon>
        <taxon>Collibacillus</taxon>
    </lineage>
</organism>
<dbReference type="InterPro" id="IPR043128">
    <property type="entry name" value="Rev_trsase/Diguanyl_cyclase"/>
</dbReference>
<protein>
    <recommendedName>
        <fullName evidence="6">Diguanylate cyclase</fullName>
    </recommendedName>
</protein>
<proteinExistence type="predicted"/>
<dbReference type="SMART" id="SM00267">
    <property type="entry name" value="GGDEF"/>
    <property type="match status" value="1"/>
</dbReference>
<dbReference type="InterPro" id="IPR000014">
    <property type="entry name" value="PAS"/>
</dbReference>
<dbReference type="InterPro" id="IPR029787">
    <property type="entry name" value="Nucleotide_cyclase"/>
</dbReference>
<dbReference type="Pfam" id="PF00989">
    <property type="entry name" value="PAS"/>
    <property type="match status" value="1"/>
</dbReference>
<feature type="domain" description="EAL" evidence="2">
    <location>
        <begin position="365"/>
        <end position="612"/>
    </location>
</feature>
<dbReference type="Gene3D" id="3.30.450.20">
    <property type="entry name" value="PAS domain"/>
    <property type="match status" value="1"/>
</dbReference>
<feature type="domain" description="GGDEF" evidence="3">
    <location>
        <begin position="100"/>
        <end position="231"/>
    </location>
</feature>
<dbReference type="SUPFAM" id="SSF55785">
    <property type="entry name" value="PYP-like sensor domain (PAS domain)"/>
    <property type="match status" value="1"/>
</dbReference>
<dbReference type="PANTHER" id="PTHR33121">
    <property type="entry name" value="CYCLIC DI-GMP PHOSPHODIESTERASE PDEF"/>
    <property type="match status" value="1"/>
</dbReference>
<dbReference type="Proteomes" id="UP001057291">
    <property type="component" value="Unassembled WGS sequence"/>
</dbReference>
<sequence length="612" mass="70806">MVVISVILKRFRSAKGVTFASLISVLTELGFDVAWGNKFDAVVVAAMMAIMSGMYVEFRARHDRLVQETHEAVQYDVLTHALTRRGLASWLQETKARGQNEGIIAFCDLDNFKWINDTWGHEVGDRVLQEFVNRIRNGLRANDAVARFGGDEFQIWIPLQDASVAEQIVDRLHRLATEGEYPVLKKDEGLKIGVSIGWTYGPLNEETANQADYALLSAKKSGKNCIMKSSRCQELIRQNRRNEDPHLFWLTNIALSLWRESHYPFVLTDRDGRILVTNEAYEHLVGRTRDELRGAKPGMNSANKTPMKVYQSMWANLSHGKPWSGCLLNRREDGTEWWEVAELFPVVLSGQIVGYWGMVQELNNARFPHSTNRNNYSWHGEIEWAFQPIVDADSQTPIGYEALARPKWGSEFVGPDTFFRIAERFDFCSQADWDCLESLLKRLLELSWPNGNRLFLNVYAGTLRDTERIRNWLERLYKQHPRIICVFEILEHHVDSIDIHAWNQLQAEFPMIELAQDDFGVGEQDLMRLMTVKPDWIKLDRQWVTMAEQPESKELLYSIADWAASQDIRIIIEGIETLEQSQIYQRLGIQHQQGYFWSRPQKELPQLNYVNP</sequence>
<evidence type="ECO:0000259" key="1">
    <source>
        <dbReference type="PROSITE" id="PS50112"/>
    </source>
</evidence>